<keyword evidence="4" id="KW-0804">Transcription</keyword>
<comment type="subunit">
    <text evidence="1">Self-associates forming complexes of several hundred monomers.</text>
</comment>
<evidence type="ECO:0000256" key="4">
    <source>
        <dbReference type="ARBA" id="ARBA00023163"/>
    </source>
</evidence>
<evidence type="ECO:0000256" key="2">
    <source>
        <dbReference type="ARBA" id="ARBA00016807"/>
    </source>
</evidence>
<evidence type="ECO:0000256" key="1">
    <source>
        <dbReference type="ARBA" id="ARBA00011764"/>
    </source>
</evidence>
<evidence type="ECO:0000259" key="7">
    <source>
        <dbReference type="Pfam" id="PF13873"/>
    </source>
</evidence>
<accession>A0ABQ7PV22</accession>
<feature type="compositionally biased region" description="Gly residues" evidence="6">
    <location>
        <begin position="329"/>
        <end position="338"/>
    </location>
</feature>
<evidence type="ECO:0000256" key="5">
    <source>
        <dbReference type="ARBA" id="ARBA00025466"/>
    </source>
</evidence>
<feature type="region of interest" description="Disordered" evidence="6">
    <location>
        <begin position="221"/>
        <end position="395"/>
    </location>
</feature>
<dbReference type="Pfam" id="PF13873">
    <property type="entry name" value="Myb_DNA-bind_5"/>
    <property type="match status" value="1"/>
</dbReference>
<keyword evidence="9" id="KW-1185">Reference proteome</keyword>
<feature type="region of interest" description="Disordered" evidence="6">
    <location>
        <begin position="148"/>
        <end position="186"/>
    </location>
</feature>
<sequence length="442" mass="46957">MSMMSRRGLEEEPAPVRTKPSQSQQEKLLELFAAKPWLCAGPPRSGYARDRNRAAWQDIAAELNADLSGCHKTWKRWAKFWSDKRSSIKKKVRQRTIERLHATADAELDSELTGIEEQMLALMGGEAAVLGDRDPTLNPYIPHVSVEYGSNEDLNTPSQSLDCSSPAAPASPPARPASPAAPAPPVVSRARRCLRALARRHPALRGDPAFRDLLALLPAPESERRSPAAGDSDELDDERADSDEPGEAAGSEPVRVKAERAGSAGRDCGCDQMSAECAGGRGEHATHEAHATHDTHHTRAHGTHGHHNMSGVDHEEELSLEESLSPEAGGAGGGGGGRPPRAKRRRALPPDPAPPEPSAPPLPPAPPEHAAPTTSEHKHHASECTVGDAGGAGGTGDAGDAGALSVFAQYVAALLRPLPPPRRLRLQRVIVARLLREQAAAG</sequence>
<name>A0ABQ7PV22_PLUXY</name>
<feature type="compositionally biased region" description="Polar residues" evidence="6">
    <location>
        <begin position="152"/>
        <end position="163"/>
    </location>
</feature>
<proteinExistence type="predicted"/>
<feature type="compositionally biased region" description="Basic residues" evidence="6">
    <location>
        <begin position="298"/>
        <end position="307"/>
    </location>
</feature>
<feature type="domain" description="Myb/SANT-like DNA-binding" evidence="7">
    <location>
        <begin position="21"/>
        <end position="93"/>
    </location>
</feature>
<keyword evidence="3" id="KW-0805">Transcription regulation</keyword>
<reference evidence="8 9" key="1">
    <citation type="submission" date="2021-06" db="EMBL/GenBank/DDBJ databases">
        <title>A haploid diamondback moth (Plutella xylostella L.) genome assembly resolves 31 chromosomes and identifies a diamide resistance mutation.</title>
        <authorList>
            <person name="Ward C.M."/>
            <person name="Perry K.D."/>
            <person name="Baker G."/>
            <person name="Powis K."/>
            <person name="Heckel D.G."/>
            <person name="Baxter S.W."/>
        </authorList>
    </citation>
    <scope>NUCLEOTIDE SEQUENCE [LARGE SCALE GENOMIC DNA]</scope>
    <source>
        <strain evidence="8 9">LV</strain>
        <tissue evidence="8">Single pupa</tissue>
    </source>
</reference>
<comment type="caution">
    <text evidence="8">The sequence shown here is derived from an EMBL/GenBank/DDBJ whole genome shotgun (WGS) entry which is preliminary data.</text>
</comment>
<evidence type="ECO:0000313" key="9">
    <source>
        <dbReference type="Proteomes" id="UP000823941"/>
    </source>
</evidence>
<evidence type="ECO:0000256" key="3">
    <source>
        <dbReference type="ARBA" id="ARBA00023015"/>
    </source>
</evidence>
<feature type="compositionally biased region" description="Pro residues" evidence="6">
    <location>
        <begin position="169"/>
        <end position="185"/>
    </location>
</feature>
<dbReference type="InterPro" id="IPR028002">
    <property type="entry name" value="Myb_DNA-bind_5"/>
</dbReference>
<organism evidence="8 9">
    <name type="scientific">Plutella xylostella</name>
    <name type="common">Diamondback moth</name>
    <name type="synonym">Plutella maculipennis</name>
    <dbReference type="NCBI Taxonomy" id="51655"/>
    <lineage>
        <taxon>Eukaryota</taxon>
        <taxon>Metazoa</taxon>
        <taxon>Ecdysozoa</taxon>
        <taxon>Arthropoda</taxon>
        <taxon>Hexapoda</taxon>
        <taxon>Insecta</taxon>
        <taxon>Pterygota</taxon>
        <taxon>Neoptera</taxon>
        <taxon>Endopterygota</taxon>
        <taxon>Lepidoptera</taxon>
        <taxon>Glossata</taxon>
        <taxon>Ditrysia</taxon>
        <taxon>Yponomeutoidea</taxon>
        <taxon>Plutellidae</taxon>
        <taxon>Plutella</taxon>
    </lineage>
</organism>
<evidence type="ECO:0000313" key="8">
    <source>
        <dbReference type="EMBL" id="KAG7296817.1"/>
    </source>
</evidence>
<feature type="compositionally biased region" description="Pro residues" evidence="6">
    <location>
        <begin position="349"/>
        <end position="369"/>
    </location>
</feature>
<evidence type="ECO:0000256" key="6">
    <source>
        <dbReference type="SAM" id="MobiDB-lite"/>
    </source>
</evidence>
<feature type="compositionally biased region" description="Acidic residues" evidence="6">
    <location>
        <begin position="231"/>
        <end position="246"/>
    </location>
</feature>
<dbReference type="Proteomes" id="UP000823941">
    <property type="component" value="Chromosome 27"/>
</dbReference>
<feature type="compositionally biased region" description="Basic and acidic residues" evidence="6">
    <location>
        <begin position="281"/>
        <end position="297"/>
    </location>
</feature>
<comment type="function">
    <text evidence="5">Involved in transvection phenomena (= synapsis-dependent gene expression), where the synaptic pairing of chromosomes carrying genes with which zeste interacts influences the expression of these genes. Zeste binds to DNA and stimulates transcription from a nearby promoter.</text>
</comment>
<protein>
    <recommendedName>
        <fullName evidence="2">Regulatory protein zeste</fullName>
    </recommendedName>
</protein>
<dbReference type="EMBL" id="JAHIBW010000027">
    <property type="protein sequence ID" value="KAG7296817.1"/>
    <property type="molecule type" value="Genomic_DNA"/>
</dbReference>
<gene>
    <name evidence="8" type="ORF">JYU34_019673</name>
</gene>
<feature type="region of interest" description="Disordered" evidence="6">
    <location>
        <begin position="1"/>
        <end position="25"/>
    </location>
</feature>